<dbReference type="RefSeq" id="WP_184885720.1">
    <property type="nucleotide sequence ID" value="NZ_BOOV01000019.1"/>
</dbReference>
<sequence>MLRGLACGTVEDHQPIIHGGPVRKQDVPVSRLQPDPLTPANRRKAAENAKKAYYQRATLKMRQAKAAKRASRGGK</sequence>
<evidence type="ECO:0000313" key="2">
    <source>
        <dbReference type="EMBL" id="MBB4704589.1"/>
    </source>
</evidence>
<organism evidence="2 3">
    <name type="scientific">Sphaerisporangium siamense</name>
    <dbReference type="NCBI Taxonomy" id="795645"/>
    <lineage>
        <taxon>Bacteria</taxon>
        <taxon>Bacillati</taxon>
        <taxon>Actinomycetota</taxon>
        <taxon>Actinomycetes</taxon>
        <taxon>Streptosporangiales</taxon>
        <taxon>Streptosporangiaceae</taxon>
        <taxon>Sphaerisporangium</taxon>
    </lineage>
</organism>
<evidence type="ECO:0000313" key="3">
    <source>
        <dbReference type="Proteomes" id="UP000542210"/>
    </source>
</evidence>
<name>A0A7W7GDI7_9ACTN</name>
<dbReference type="AlphaFoldDB" id="A0A7W7GDI7"/>
<comment type="caution">
    <text evidence="2">The sequence shown here is derived from an EMBL/GenBank/DDBJ whole genome shotgun (WGS) entry which is preliminary data.</text>
</comment>
<accession>A0A7W7GDI7</accession>
<evidence type="ECO:0000256" key="1">
    <source>
        <dbReference type="SAM" id="MobiDB-lite"/>
    </source>
</evidence>
<proteinExistence type="predicted"/>
<feature type="region of interest" description="Disordered" evidence="1">
    <location>
        <begin position="12"/>
        <end position="48"/>
    </location>
</feature>
<reference evidence="2 3" key="1">
    <citation type="submission" date="2020-08" db="EMBL/GenBank/DDBJ databases">
        <title>Sequencing the genomes of 1000 actinobacteria strains.</title>
        <authorList>
            <person name="Klenk H.-P."/>
        </authorList>
    </citation>
    <scope>NUCLEOTIDE SEQUENCE [LARGE SCALE GENOMIC DNA]</scope>
    <source>
        <strain evidence="2 3">DSM 45784</strain>
    </source>
</reference>
<gene>
    <name evidence="2" type="ORF">BJ982_006133</name>
</gene>
<dbReference type="EMBL" id="JACHND010000001">
    <property type="protein sequence ID" value="MBB4704589.1"/>
    <property type="molecule type" value="Genomic_DNA"/>
</dbReference>
<keyword evidence="3" id="KW-1185">Reference proteome</keyword>
<protein>
    <submittedName>
        <fullName evidence="2">Uncharacterized protein</fullName>
    </submittedName>
</protein>
<dbReference type="Proteomes" id="UP000542210">
    <property type="component" value="Unassembled WGS sequence"/>
</dbReference>